<name>A0A1H7RE59_9BACT</name>
<reference evidence="2 3" key="1">
    <citation type="submission" date="2016-10" db="EMBL/GenBank/DDBJ databases">
        <authorList>
            <person name="de Groot N.N."/>
        </authorList>
    </citation>
    <scope>NUCLEOTIDE SEQUENCE [LARGE SCALE GENOMIC DNA]</scope>
    <source>
        <strain evidence="2 3">DSM 21039</strain>
    </source>
</reference>
<dbReference type="SUPFAM" id="SSF159894">
    <property type="entry name" value="YgaC/TfoX-N like"/>
    <property type="match status" value="1"/>
</dbReference>
<evidence type="ECO:0000259" key="1">
    <source>
        <dbReference type="Pfam" id="PF04993"/>
    </source>
</evidence>
<dbReference type="Proteomes" id="UP000198984">
    <property type="component" value="Unassembled WGS sequence"/>
</dbReference>
<feature type="domain" description="TfoX N-terminal" evidence="1">
    <location>
        <begin position="14"/>
        <end position="101"/>
    </location>
</feature>
<protein>
    <submittedName>
        <fullName evidence="2">TfoX N-terminal domain-containing protein</fullName>
    </submittedName>
</protein>
<proteinExistence type="predicted"/>
<evidence type="ECO:0000313" key="2">
    <source>
        <dbReference type="EMBL" id="SEL58442.1"/>
    </source>
</evidence>
<keyword evidence="3" id="KW-1185">Reference proteome</keyword>
<gene>
    <name evidence="2" type="ORF">SAMN04488505_102609</name>
</gene>
<dbReference type="Pfam" id="PF04993">
    <property type="entry name" value="TfoX_N"/>
    <property type="match status" value="1"/>
</dbReference>
<dbReference type="InterPro" id="IPR007076">
    <property type="entry name" value="TfoX_N"/>
</dbReference>
<dbReference type="OrthoDB" id="214902at2"/>
<evidence type="ECO:0000313" key="3">
    <source>
        <dbReference type="Proteomes" id="UP000198984"/>
    </source>
</evidence>
<organism evidence="2 3">
    <name type="scientific">Chitinophaga rupis</name>
    <dbReference type="NCBI Taxonomy" id="573321"/>
    <lineage>
        <taxon>Bacteria</taxon>
        <taxon>Pseudomonadati</taxon>
        <taxon>Bacteroidota</taxon>
        <taxon>Chitinophagia</taxon>
        <taxon>Chitinophagales</taxon>
        <taxon>Chitinophagaceae</taxon>
        <taxon>Chitinophaga</taxon>
    </lineage>
</organism>
<dbReference type="EMBL" id="FOBB01000002">
    <property type="protein sequence ID" value="SEL58442.1"/>
    <property type="molecule type" value="Genomic_DNA"/>
</dbReference>
<accession>A0A1H7RE59</accession>
<sequence length="113" mass="12743">MPYNEQLAIRIRKALAGQPALEEKKMMGGLTFMVDGKMCVGIMKDELMCRIDPMEYAEALQRKGCHEMAFTGRPLKGFVLIAAEGMQAAADFNYWIRRALAYNKVVPAAKRKK</sequence>
<dbReference type="STRING" id="573321.SAMN04488505_102609"/>
<dbReference type="AlphaFoldDB" id="A0A1H7RE59"/>
<dbReference type="RefSeq" id="WP_089911880.1">
    <property type="nucleotide sequence ID" value="NZ_FOBB01000002.1"/>
</dbReference>
<dbReference type="Gene3D" id="3.30.1460.30">
    <property type="entry name" value="YgaC/TfoX-N like chaperone"/>
    <property type="match status" value="1"/>
</dbReference>